<keyword evidence="2" id="KW-0812">Transmembrane</keyword>
<evidence type="ECO:0000259" key="6">
    <source>
        <dbReference type="Pfam" id="PF22016"/>
    </source>
</evidence>
<evidence type="ECO:0000256" key="2">
    <source>
        <dbReference type="ARBA" id="ARBA00022692"/>
    </source>
</evidence>
<dbReference type="PROSITE" id="PS50005">
    <property type="entry name" value="TPR"/>
    <property type="match status" value="1"/>
</dbReference>
<dbReference type="RefSeq" id="WP_011341203.1">
    <property type="nucleotide sequence ID" value="NC_007498.2"/>
</dbReference>
<dbReference type="HOGENOM" id="CLU_557631_0_0_7"/>
<protein>
    <recommendedName>
        <fullName evidence="6">DUF6933 domain-containing protein</fullName>
    </recommendedName>
</protein>
<keyword evidence="3" id="KW-1133">Transmembrane helix</keyword>
<dbReference type="GO" id="GO:0016020">
    <property type="term" value="C:membrane"/>
    <property type="evidence" value="ECO:0007669"/>
    <property type="project" value="UniProtKB-SubCell"/>
</dbReference>
<evidence type="ECO:0000256" key="3">
    <source>
        <dbReference type="ARBA" id="ARBA00022989"/>
    </source>
</evidence>
<sequence>MMIIRLTQKLAKKIKVFPTDAAPRTENPFSDWTANLFSAGRAQYIILTHSTSLYSVVFPGRGINDPDRFIEHALSAMGEQMADARYGGVFEKHIAPLAGNIRFSKTGDRCVLGSMNELVQQAKCRLADQSLAFAVKGLNETPMGALEYLYPRDVLEKLADLPDGVEPGTGKILPFPGGHGGEKDAAIFSTGEKALDTQKSEISGKQSKTAVKSAAQKRAETMKFQKEMLAMSDQFRKPASKKQLLDRAQEYIYDAWESSPARAVKLARQSLEISPDCADAYVLLAELAAATIRERIELLRQGVTAGRRSLGKRYFKENEGHFWLELDSRPFMRATAALASLCWEIGQGDEAIELWREMLRLNPNDHQGVRYWLLSCLLELHRNGEAEELLKCYAGDVSAEWSFGEALLAFRAGGDTPAARRKFAAAQKQNPHVLSYLLGLKDIPKRQPKYISIGDETEAVSYAARNLAGWAKTPGALEWLRAQQNCNSL</sequence>
<reference evidence="8" key="1">
    <citation type="submission" date="2005-10" db="EMBL/GenBank/DDBJ databases">
        <title>Complete sequence of Pelobacter carbinolicus DSM 2380.</title>
        <authorList>
            <person name="Copeland A."/>
            <person name="Lucas S."/>
            <person name="Lapidus A."/>
            <person name="Barry K."/>
            <person name="Detter J.C."/>
            <person name="Glavina T."/>
            <person name="Hammon N."/>
            <person name="Israni S."/>
            <person name="Pitluck S."/>
            <person name="Chertkov O."/>
            <person name="Schmutz J."/>
            <person name="Larimer F."/>
            <person name="Land M."/>
            <person name="Kyrpides N."/>
            <person name="Ivanova N."/>
            <person name="Richardson P."/>
        </authorList>
    </citation>
    <scope>NUCLEOTIDE SEQUENCE [LARGE SCALE GENOMIC DNA]</scope>
    <source>
        <strain evidence="8">DSM 2380 / NBRC 103641 / GraBd1</strain>
    </source>
</reference>
<dbReference type="InterPro" id="IPR007311">
    <property type="entry name" value="ST7"/>
</dbReference>
<keyword evidence="8" id="KW-1185">Reference proteome</keyword>
<evidence type="ECO:0000256" key="5">
    <source>
        <dbReference type="PROSITE-ProRule" id="PRU00339"/>
    </source>
</evidence>
<dbReference type="PANTHER" id="PTHR12745">
    <property type="entry name" value="SUPPRESSION OF TUMORIGENICITY 7"/>
    <property type="match status" value="1"/>
</dbReference>
<dbReference type="KEGG" id="pca:Pcar_1474"/>
<gene>
    <name evidence="7" type="ordered locus">Pcar_1474</name>
</gene>
<dbReference type="STRING" id="338963.Pcar_1474"/>
<name>Q3A4I7_SYNC1</name>
<dbReference type="EMBL" id="CP000142">
    <property type="protein sequence ID" value="ABA88720.1"/>
    <property type="molecule type" value="Genomic_DNA"/>
</dbReference>
<comment type="subcellular location">
    <subcellularLocation>
        <location evidence="1">Membrane</location>
        <topology evidence="1">Multi-pass membrane protein</topology>
    </subcellularLocation>
</comment>
<dbReference type="AlphaFoldDB" id="Q3A4I7"/>
<evidence type="ECO:0000313" key="8">
    <source>
        <dbReference type="Proteomes" id="UP000002534"/>
    </source>
</evidence>
<keyword evidence="5" id="KW-0802">TPR repeat</keyword>
<dbReference type="SUPFAM" id="SSF48452">
    <property type="entry name" value="TPR-like"/>
    <property type="match status" value="1"/>
</dbReference>
<keyword evidence="4" id="KW-0472">Membrane</keyword>
<dbReference type="Gene3D" id="1.25.40.10">
    <property type="entry name" value="Tetratricopeptide repeat domain"/>
    <property type="match status" value="1"/>
</dbReference>
<accession>Q3A4I7</accession>
<proteinExistence type="predicted"/>
<dbReference type="InterPro" id="IPR011990">
    <property type="entry name" value="TPR-like_helical_dom_sf"/>
</dbReference>
<dbReference type="InterPro" id="IPR053864">
    <property type="entry name" value="DUF6933"/>
</dbReference>
<dbReference type="Pfam" id="PF22016">
    <property type="entry name" value="DUF6933"/>
    <property type="match status" value="1"/>
</dbReference>
<feature type="domain" description="DUF6933" evidence="6">
    <location>
        <begin position="3"/>
        <end position="153"/>
    </location>
</feature>
<dbReference type="Proteomes" id="UP000002534">
    <property type="component" value="Chromosome"/>
</dbReference>
<reference evidence="7 8" key="2">
    <citation type="journal article" date="2012" name="BMC Genomics">
        <title>The genome of Pelobacter carbinolicus reveals surprising metabolic capabilities and physiological features.</title>
        <authorList>
            <person name="Aklujkar M."/>
            <person name="Haveman S.A."/>
            <person name="Didonato R.Jr."/>
            <person name="Chertkov O."/>
            <person name="Han C.S."/>
            <person name="Land M.L."/>
            <person name="Brown P."/>
            <person name="Lovley D.R."/>
        </authorList>
    </citation>
    <scope>NUCLEOTIDE SEQUENCE [LARGE SCALE GENOMIC DNA]</scope>
    <source>
        <strain evidence="8">DSM 2380 / NBRC 103641 / GraBd1</strain>
    </source>
</reference>
<dbReference type="InterPro" id="IPR019734">
    <property type="entry name" value="TPR_rpt"/>
</dbReference>
<evidence type="ECO:0000313" key="7">
    <source>
        <dbReference type="EMBL" id="ABA88720.1"/>
    </source>
</evidence>
<evidence type="ECO:0000256" key="1">
    <source>
        <dbReference type="ARBA" id="ARBA00004141"/>
    </source>
</evidence>
<dbReference type="PANTHER" id="PTHR12745:SF6">
    <property type="entry name" value="PROTEIN ST7 HOMOLOG"/>
    <property type="match status" value="1"/>
</dbReference>
<evidence type="ECO:0000256" key="4">
    <source>
        <dbReference type="ARBA" id="ARBA00023136"/>
    </source>
</evidence>
<dbReference type="Pfam" id="PF04184">
    <property type="entry name" value="ST7"/>
    <property type="match status" value="1"/>
</dbReference>
<organism evidence="7 8">
    <name type="scientific">Syntrophotalea carbinolica (strain DSM 2380 / NBRC 103641 / GraBd1)</name>
    <name type="common">Pelobacter carbinolicus</name>
    <dbReference type="NCBI Taxonomy" id="338963"/>
    <lineage>
        <taxon>Bacteria</taxon>
        <taxon>Pseudomonadati</taxon>
        <taxon>Thermodesulfobacteriota</taxon>
        <taxon>Desulfuromonadia</taxon>
        <taxon>Desulfuromonadales</taxon>
        <taxon>Syntrophotaleaceae</taxon>
        <taxon>Syntrophotalea</taxon>
    </lineage>
</organism>
<dbReference type="OrthoDB" id="9801392at2"/>
<feature type="repeat" description="TPR" evidence="5">
    <location>
        <begin position="332"/>
        <end position="365"/>
    </location>
</feature>
<dbReference type="eggNOG" id="COG0457">
    <property type="taxonomic scope" value="Bacteria"/>
</dbReference>